<comment type="subcellular location">
    <subcellularLocation>
        <location evidence="1">Membrane</location>
        <topology evidence="1">Multi-pass membrane protein</topology>
    </subcellularLocation>
</comment>
<feature type="transmembrane region" description="Helical" evidence="6">
    <location>
        <begin position="6"/>
        <end position="32"/>
    </location>
</feature>
<evidence type="ECO:0000256" key="4">
    <source>
        <dbReference type="ARBA" id="ARBA00023136"/>
    </source>
</evidence>
<dbReference type="GO" id="GO:0016020">
    <property type="term" value="C:membrane"/>
    <property type="evidence" value="ECO:0007669"/>
    <property type="project" value="UniProtKB-SubCell"/>
</dbReference>
<feature type="transmembrane region" description="Helical" evidence="6">
    <location>
        <begin position="53"/>
        <end position="74"/>
    </location>
</feature>
<feature type="region of interest" description="Disordered" evidence="5">
    <location>
        <begin position="233"/>
        <end position="261"/>
    </location>
</feature>
<feature type="compositionally biased region" description="Low complexity" evidence="5">
    <location>
        <begin position="233"/>
        <end position="251"/>
    </location>
</feature>
<dbReference type="Pfam" id="PF01794">
    <property type="entry name" value="Ferric_reduct"/>
    <property type="match status" value="1"/>
</dbReference>
<feature type="compositionally biased region" description="Polar residues" evidence="5">
    <location>
        <begin position="193"/>
        <end position="214"/>
    </location>
</feature>
<dbReference type="EMBL" id="CAFBNL010000008">
    <property type="protein sequence ID" value="CAB4944281.1"/>
    <property type="molecule type" value="Genomic_DNA"/>
</dbReference>
<feature type="compositionally biased region" description="Low complexity" evidence="5">
    <location>
        <begin position="179"/>
        <end position="192"/>
    </location>
</feature>
<keyword evidence="4 6" id="KW-0472">Membrane</keyword>
<dbReference type="AlphaFoldDB" id="A0A6J7JNI5"/>
<evidence type="ECO:0000313" key="8">
    <source>
        <dbReference type="EMBL" id="CAB4944281.1"/>
    </source>
</evidence>
<feature type="region of interest" description="Disordered" evidence="5">
    <location>
        <begin position="274"/>
        <end position="298"/>
    </location>
</feature>
<evidence type="ECO:0000259" key="7">
    <source>
        <dbReference type="Pfam" id="PF01794"/>
    </source>
</evidence>
<protein>
    <submittedName>
        <fullName evidence="8">Unannotated protein</fullName>
    </submittedName>
</protein>
<feature type="transmembrane region" description="Helical" evidence="6">
    <location>
        <begin position="151"/>
        <end position="172"/>
    </location>
</feature>
<evidence type="ECO:0000256" key="5">
    <source>
        <dbReference type="SAM" id="MobiDB-lite"/>
    </source>
</evidence>
<dbReference type="InterPro" id="IPR013130">
    <property type="entry name" value="Fe3_Rdtase_TM_dom"/>
</dbReference>
<feature type="compositionally biased region" description="Low complexity" evidence="5">
    <location>
        <begin position="274"/>
        <end position="285"/>
    </location>
</feature>
<evidence type="ECO:0000256" key="3">
    <source>
        <dbReference type="ARBA" id="ARBA00022989"/>
    </source>
</evidence>
<feature type="transmembrane region" description="Helical" evidence="6">
    <location>
        <begin position="94"/>
        <end position="113"/>
    </location>
</feature>
<feature type="domain" description="Ferric oxidoreductase" evidence="7">
    <location>
        <begin position="14"/>
        <end position="136"/>
    </location>
</feature>
<evidence type="ECO:0000256" key="1">
    <source>
        <dbReference type="ARBA" id="ARBA00004141"/>
    </source>
</evidence>
<feature type="transmembrane region" description="Helical" evidence="6">
    <location>
        <begin position="125"/>
        <end position="145"/>
    </location>
</feature>
<evidence type="ECO:0000256" key="6">
    <source>
        <dbReference type="SAM" id="Phobius"/>
    </source>
</evidence>
<name>A0A6J7JNI5_9ZZZZ</name>
<accession>A0A6J7JNI5</accession>
<keyword evidence="3 6" id="KW-1133">Transmembrane helix</keyword>
<keyword evidence="2 6" id="KW-0812">Transmembrane</keyword>
<feature type="region of interest" description="Disordered" evidence="5">
    <location>
        <begin position="314"/>
        <end position="345"/>
    </location>
</feature>
<feature type="region of interest" description="Disordered" evidence="5">
    <location>
        <begin position="177"/>
        <end position="221"/>
    </location>
</feature>
<reference evidence="8" key="1">
    <citation type="submission" date="2020-05" db="EMBL/GenBank/DDBJ databases">
        <authorList>
            <person name="Chiriac C."/>
            <person name="Salcher M."/>
            <person name="Ghai R."/>
            <person name="Kavagutti S V."/>
        </authorList>
    </citation>
    <scope>NUCLEOTIDE SEQUENCE</scope>
</reference>
<evidence type="ECO:0000256" key="2">
    <source>
        <dbReference type="ARBA" id="ARBA00022692"/>
    </source>
</evidence>
<organism evidence="8">
    <name type="scientific">freshwater metagenome</name>
    <dbReference type="NCBI Taxonomy" id="449393"/>
    <lineage>
        <taxon>unclassified sequences</taxon>
        <taxon>metagenomes</taxon>
        <taxon>ecological metagenomes</taxon>
    </lineage>
</organism>
<proteinExistence type="predicted"/>
<gene>
    <name evidence="8" type="ORF">UFOPK3789_00270</name>
</gene>
<sequence length="345" mass="36629">MLDPRTYWWISRSTGIVAWAVLTLSVIWGLALTTRLLGKFPKPAWMLDLHKHFASLASILVGVHIVSLMLDGYARFSLSDILIPMHTQWKPGPVAWGIVSLYVLIAVQATSLAKRHLPLKVWRMLHFLSYPLWALATAHFITAGTDAYEPVFAYTVIGTTILISALTMGRVLSPRAPRVPTTASSVPVSASSNAQAETKSSSTDKLPKAKSSTKAAPGSRAEMIAKAREQAALAKAAEPAAPAEPAISAPEVTVRSATQGTPAREDLVERARAAAAAANAGQSNPNPAPHKSSDDVIARAREAAAIELARRAADLGPAATKRSGQNQGEVIDLSAGSEEQISPSE</sequence>